<dbReference type="EC" id="2.4.1.117" evidence="4"/>
<evidence type="ECO:0000256" key="10">
    <source>
        <dbReference type="ARBA" id="ARBA00022989"/>
    </source>
</evidence>
<evidence type="ECO:0000256" key="1">
    <source>
        <dbReference type="ARBA" id="ARBA00004389"/>
    </source>
</evidence>
<sequence>MDHVPVSIVIPAFNEAHRLPESLPRLTSVLGRLAGAEVIIVDDGSTDRTAEVAQQLLSGFPRSHVVKLPWNSGKGAAVRTGVAMARGTSIVFMDADMASDVNDLPLLLAALQDAEVALGSRRIGGSTVRSNGRRMGSWAFNQITRTFTALDVADTQCGFKAFRHAEAKLLFSLARSTGFGFDVEVLSLARSMGYRITEVPVRWSEMAGGTFRVSRHTPAMLVDVLRARRYHRRRAAVTSAPLGLRPVEAQPSVVLQPVPTPLAVVRRPSVSTAPAATDDTQPSQAPVARVISMGTGALVAGGAPAEMPTSPAILPVGRDASRLPANREGRQPAPREVV</sequence>
<evidence type="ECO:0000259" key="14">
    <source>
        <dbReference type="Pfam" id="PF00535"/>
    </source>
</evidence>
<comment type="pathway">
    <text evidence="2">Protein modification; protein glycosylation.</text>
</comment>
<evidence type="ECO:0000256" key="7">
    <source>
        <dbReference type="ARBA" id="ARBA00022692"/>
    </source>
</evidence>
<keyword evidence="8" id="KW-0256">Endoplasmic reticulum</keyword>
<evidence type="ECO:0000256" key="12">
    <source>
        <dbReference type="ARBA" id="ARBA00045097"/>
    </source>
</evidence>
<dbReference type="eggNOG" id="COG0463">
    <property type="taxonomic scope" value="Bacteria"/>
</dbReference>
<dbReference type="PANTHER" id="PTHR10859:SF91">
    <property type="entry name" value="DOLICHYL-PHOSPHATE BETA-GLUCOSYLTRANSFERASE"/>
    <property type="match status" value="1"/>
</dbReference>
<feature type="region of interest" description="Disordered" evidence="13">
    <location>
        <begin position="301"/>
        <end position="338"/>
    </location>
</feature>
<dbReference type="Gene3D" id="3.90.550.10">
    <property type="entry name" value="Spore Coat Polysaccharide Biosynthesis Protein SpsA, Chain A"/>
    <property type="match status" value="1"/>
</dbReference>
<evidence type="ECO:0000256" key="3">
    <source>
        <dbReference type="ARBA" id="ARBA00006739"/>
    </source>
</evidence>
<dbReference type="AlphaFoldDB" id="F8B2X9"/>
<evidence type="ECO:0000256" key="5">
    <source>
        <dbReference type="ARBA" id="ARBA00022676"/>
    </source>
</evidence>
<dbReference type="Proteomes" id="UP000001549">
    <property type="component" value="Chromosome"/>
</dbReference>
<reference evidence="15 16" key="1">
    <citation type="submission" date="2011-05" db="EMBL/GenBank/DDBJ databases">
        <title>Complete sequence of chromosome of Frankia symbiont of Datisca glomerata.</title>
        <authorList>
            <consortium name="US DOE Joint Genome Institute"/>
            <person name="Lucas S."/>
            <person name="Han J."/>
            <person name="Lapidus A."/>
            <person name="Cheng J.-F."/>
            <person name="Goodwin L."/>
            <person name="Pitluck S."/>
            <person name="Peters L."/>
            <person name="Mikhailova N."/>
            <person name="Chertkov O."/>
            <person name="Teshima H."/>
            <person name="Han C."/>
            <person name="Tapia R."/>
            <person name="Land M."/>
            <person name="Hauser L."/>
            <person name="Kyrpides N."/>
            <person name="Ivanova N."/>
            <person name="Pagani I."/>
            <person name="Berry A."/>
            <person name="Pawlowski K."/>
            <person name="Persson T."/>
            <person name="Vanden Heuvel B."/>
            <person name="Benson D."/>
            <person name="Woyke T."/>
        </authorList>
    </citation>
    <scope>NUCLEOTIDE SEQUENCE [LARGE SCALE GENOMIC DNA]</scope>
    <source>
        <strain evidence="16">4085684</strain>
    </source>
</reference>
<dbReference type="Pfam" id="PF00535">
    <property type="entry name" value="Glycos_transf_2"/>
    <property type="match status" value="1"/>
</dbReference>
<evidence type="ECO:0000256" key="6">
    <source>
        <dbReference type="ARBA" id="ARBA00022679"/>
    </source>
</evidence>
<evidence type="ECO:0000313" key="15">
    <source>
        <dbReference type="EMBL" id="AEH08963.1"/>
    </source>
</evidence>
<dbReference type="InterPro" id="IPR029044">
    <property type="entry name" value="Nucleotide-diphossugar_trans"/>
</dbReference>
<comment type="similarity">
    <text evidence="3">Belongs to the glycosyltransferase 2 family.</text>
</comment>
<comment type="catalytic activity">
    <reaction evidence="12">
        <text>a di-trans,poly-cis-dolichyl phosphate + UDP-alpha-D-glucose = a di-trans,poly-cis-dolichyl beta-D-glucosyl phosphate + UDP</text>
        <dbReference type="Rhea" id="RHEA:15401"/>
        <dbReference type="Rhea" id="RHEA-COMP:19498"/>
        <dbReference type="Rhea" id="RHEA-COMP:19502"/>
        <dbReference type="ChEBI" id="CHEBI:57525"/>
        <dbReference type="ChEBI" id="CHEBI:57683"/>
        <dbReference type="ChEBI" id="CHEBI:58223"/>
        <dbReference type="ChEBI" id="CHEBI:58885"/>
        <dbReference type="EC" id="2.4.1.117"/>
    </reaction>
    <physiologicalReaction direction="left-to-right" evidence="12">
        <dbReference type="Rhea" id="RHEA:15402"/>
    </physiologicalReaction>
</comment>
<dbReference type="GO" id="GO:0006487">
    <property type="term" value="P:protein N-linked glycosylation"/>
    <property type="evidence" value="ECO:0007669"/>
    <property type="project" value="TreeGrafter"/>
</dbReference>
<dbReference type="KEGG" id="fsy:FsymDg_1502"/>
<keyword evidence="16" id="KW-1185">Reference proteome</keyword>
<evidence type="ECO:0000256" key="11">
    <source>
        <dbReference type="ARBA" id="ARBA00023136"/>
    </source>
</evidence>
<dbReference type="CDD" id="cd04188">
    <property type="entry name" value="DPG_synthase"/>
    <property type="match status" value="1"/>
</dbReference>
<dbReference type="GO" id="GO:0004581">
    <property type="term" value="F:dolichyl-phosphate beta-glucosyltransferase activity"/>
    <property type="evidence" value="ECO:0007669"/>
    <property type="project" value="UniProtKB-EC"/>
</dbReference>
<keyword evidence="5 15" id="KW-0328">Glycosyltransferase</keyword>
<dbReference type="InterPro" id="IPR035518">
    <property type="entry name" value="DPG_synthase"/>
</dbReference>
<dbReference type="EMBL" id="CP002801">
    <property type="protein sequence ID" value="AEH08963.1"/>
    <property type="molecule type" value="Genomic_DNA"/>
</dbReference>
<keyword evidence="9" id="KW-0735">Signal-anchor</keyword>
<keyword evidence="6 15" id="KW-0808">Transferase</keyword>
<dbReference type="SUPFAM" id="SSF53448">
    <property type="entry name" value="Nucleotide-diphospho-sugar transferases"/>
    <property type="match status" value="1"/>
</dbReference>
<protein>
    <recommendedName>
        <fullName evidence="4">dolichyl-phosphate beta-glucosyltransferase</fullName>
        <ecNumber evidence="4">2.4.1.117</ecNumber>
    </recommendedName>
</protein>
<evidence type="ECO:0000256" key="13">
    <source>
        <dbReference type="SAM" id="MobiDB-lite"/>
    </source>
</evidence>
<proteinExistence type="inferred from homology"/>
<gene>
    <name evidence="15" type="ordered locus">FsymDg_1502</name>
</gene>
<dbReference type="HOGENOM" id="CLU_033536_9_0_11"/>
<comment type="subcellular location">
    <subcellularLocation>
        <location evidence="1">Endoplasmic reticulum membrane</location>
        <topology evidence="1">Single-pass membrane protein</topology>
    </subcellularLocation>
</comment>
<keyword evidence="10" id="KW-1133">Transmembrane helix</keyword>
<dbReference type="InterPro" id="IPR001173">
    <property type="entry name" value="Glyco_trans_2-like"/>
</dbReference>
<evidence type="ECO:0000256" key="2">
    <source>
        <dbReference type="ARBA" id="ARBA00004922"/>
    </source>
</evidence>
<keyword evidence="7" id="KW-0812">Transmembrane</keyword>
<feature type="compositionally biased region" description="Basic and acidic residues" evidence="13">
    <location>
        <begin position="319"/>
        <end position="330"/>
    </location>
</feature>
<evidence type="ECO:0000313" key="16">
    <source>
        <dbReference type="Proteomes" id="UP000001549"/>
    </source>
</evidence>
<dbReference type="STRING" id="656024.FsymDg_1502"/>
<keyword evidence="11" id="KW-0472">Membrane</keyword>
<accession>F8B2X9</accession>
<evidence type="ECO:0000256" key="8">
    <source>
        <dbReference type="ARBA" id="ARBA00022824"/>
    </source>
</evidence>
<dbReference type="RefSeq" id="WP_013872927.1">
    <property type="nucleotide sequence ID" value="NC_015656.1"/>
</dbReference>
<evidence type="ECO:0000256" key="4">
    <source>
        <dbReference type="ARBA" id="ARBA00012583"/>
    </source>
</evidence>
<dbReference type="PANTHER" id="PTHR10859">
    <property type="entry name" value="GLYCOSYL TRANSFERASE"/>
    <property type="match status" value="1"/>
</dbReference>
<evidence type="ECO:0000256" key="9">
    <source>
        <dbReference type="ARBA" id="ARBA00022968"/>
    </source>
</evidence>
<organism evidence="15 16">
    <name type="scientific">Candidatus Protofrankia datiscae</name>
    <dbReference type="NCBI Taxonomy" id="2716812"/>
    <lineage>
        <taxon>Bacteria</taxon>
        <taxon>Bacillati</taxon>
        <taxon>Actinomycetota</taxon>
        <taxon>Actinomycetes</taxon>
        <taxon>Frankiales</taxon>
        <taxon>Frankiaceae</taxon>
        <taxon>Protofrankia</taxon>
    </lineage>
</organism>
<feature type="domain" description="Glycosyltransferase 2-like" evidence="14">
    <location>
        <begin position="7"/>
        <end position="163"/>
    </location>
</feature>
<name>F8B2X9_9ACTN</name>